<dbReference type="Proteomes" id="UP000183700">
    <property type="component" value="Unassembled WGS sequence"/>
</dbReference>
<dbReference type="InterPro" id="IPR046100">
    <property type="entry name" value="DUF6037"/>
</dbReference>
<dbReference type="AlphaFoldDB" id="A0A1L8SZ86"/>
<protein>
    <recommendedName>
        <fullName evidence="3">Rloe protein</fullName>
    </recommendedName>
</protein>
<comment type="caution">
    <text evidence="1">The sequence shown here is derived from an EMBL/GenBank/DDBJ whole genome shotgun (WGS) entry which is preliminary data.</text>
</comment>
<keyword evidence="2" id="KW-1185">Reference proteome</keyword>
<proteinExistence type="predicted"/>
<gene>
    <name evidence="1" type="ORF">RV00_GL000307</name>
</gene>
<dbReference type="EMBL" id="JXKM01000001">
    <property type="protein sequence ID" value="OJG37350.1"/>
    <property type="molecule type" value="Genomic_DNA"/>
</dbReference>
<evidence type="ECO:0000313" key="2">
    <source>
        <dbReference type="Proteomes" id="UP000183700"/>
    </source>
</evidence>
<reference evidence="1 2" key="1">
    <citation type="submission" date="2014-12" db="EMBL/GenBank/DDBJ databases">
        <title>Draft genome sequences of 29 type strains of Enterococci.</title>
        <authorList>
            <person name="Zhong Z."/>
            <person name="Sun Z."/>
            <person name="Liu W."/>
            <person name="Zhang W."/>
            <person name="Zhang H."/>
        </authorList>
    </citation>
    <scope>NUCLEOTIDE SEQUENCE [LARGE SCALE GENOMIC DNA]</scope>
    <source>
        <strain evidence="1 2">DSM 22802</strain>
    </source>
</reference>
<dbReference type="Pfam" id="PF19503">
    <property type="entry name" value="DUF6037"/>
    <property type="match status" value="1"/>
</dbReference>
<sequence>MRLENFEPLFIAMNQVGEKKQRFTIEYNGVRAHVLFLADIEPFLLIFGIQGTNEYFELEMTRDFEVNSFFVKELYRKLIEIFNIQYDPDHKFTPNDFLSFVNNNVPEFRNTERVKSSDILRYKRDIEEADKVHFCGWIYHTTKSNAQPPNLEKTRILMGEAAYKRCCERNISSKWTDLIERRTDPDLENFLA</sequence>
<evidence type="ECO:0008006" key="3">
    <source>
        <dbReference type="Google" id="ProtNLM"/>
    </source>
</evidence>
<name>A0A1L8SZ86_9ENTE</name>
<organism evidence="1 2">
    <name type="scientific">Enterococcus devriesei</name>
    <dbReference type="NCBI Taxonomy" id="319970"/>
    <lineage>
        <taxon>Bacteria</taxon>
        <taxon>Bacillati</taxon>
        <taxon>Bacillota</taxon>
        <taxon>Bacilli</taxon>
        <taxon>Lactobacillales</taxon>
        <taxon>Enterococcaceae</taxon>
        <taxon>Enterococcus</taxon>
    </lineage>
</organism>
<evidence type="ECO:0000313" key="1">
    <source>
        <dbReference type="EMBL" id="OJG37350.1"/>
    </source>
</evidence>
<dbReference type="RefSeq" id="WP_071860843.1">
    <property type="nucleotide sequence ID" value="NZ_JBHLVS010000018.1"/>
</dbReference>
<accession>A0A1L8SZ86</accession>
<dbReference type="OrthoDB" id="9134802at2"/>